<evidence type="ECO:0000313" key="7">
    <source>
        <dbReference type="Proteomes" id="UP000201169"/>
    </source>
</evidence>
<keyword evidence="3 5" id="KW-0732">Signal</keyword>
<dbReference type="InterPro" id="IPR001782">
    <property type="entry name" value="Flag_FlgI"/>
</dbReference>
<keyword evidence="4 5" id="KW-0975">Bacterial flagellum</keyword>
<comment type="function">
    <text evidence="1 5">Assembles around the rod to form the L-ring and probably protects the motor/basal body from shearing forces during rotation.</text>
</comment>
<sequence length="350" mass="36965" precursor="true">MRILTLFLLMLFSLKAAQVKDLANTVGVRDNQLIGYGLVVGLNGSGDGTNSEFTIQSISNLLQGMNIKISPDDIKSKNTAAVMVTANLPAFAKSGDKIDITVSSMGDAKSLQGGTLLLTALRGIDGEIYAIAQGVVAVGGLSGGVGGRGGNHSTSATIMSGATVEREIPYNFAENNNLTLSLKTASFKTANDIQQALNFAFDSEIAQAIDSRTIRLSKPDEVSAVEFMARVLEQEVDFSPESKVVIDERTGTIIAGINIEVEPILITHKDITIKIEPNSNTTTVAQNELDMKDGGVIDPASNTVKINSQKTTVANVARMLNKLGASPTDIIAIMQNLKRAGAISAELEVI</sequence>
<comment type="subunit">
    <text evidence="5">The basal body constitutes a major portion of the flagellar organelle and consists of four rings (L,P,S, and M) mounted on a central rod.</text>
</comment>
<dbReference type="PANTHER" id="PTHR30381">
    <property type="entry name" value="FLAGELLAR P-RING PERIPLASMIC PROTEIN FLGI"/>
    <property type="match status" value="1"/>
</dbReference>
<reference evidence="6 7" key="1">
    <citation type="submission" date="2017-07" db="EMBL/GenBank/DDBJ databases">
        <title>Analysis of two Campylobacter avium genomes and identification of a novel hippuricase gene.</title>
        <authorList>
            <person name="Miller W.G."/>
            <person name="Chapman M.H."/>
            <person name="Yee E."/>
            <person name="Revez J."/>
            <person name="Bono J.L."/>
            <person name="Rossi M."/>
        </authorList>
    </citation>
    <scope>NUCLEOTIDE SEQUENCE [LARGE SCALE GENOMIC DNA]</scope>
    <source>
        <strain evidence="6 7">LMG 24591</strain>
    </source>
</reference>
<organism evidence="6 7">
    <name type="scientific">Campylobacter avium LMG 24591</name>
    <dbReference type="NCBI Taxonomy" id="522484"/>
    <lineage>
        <taxon>Bacteria</taxon>
        <taxon>Pseudomonadati</taxon>
        <taxon>Campylobacterota</taxon>
        <taxon>Epsilonproteobacteria</taxon>
        <taxon>Campylobacterales</taxon>
        <taxon>Campylobacteraceae</taxon>
        <taxon>Campylobacter</taxon>
    </lineage>
</organism>
<evidence type="ECO:0000256" key="3">
    <source>
        <dbReference type="ARBA" id="ARBA00022729"/>
    </source>
</evidence>
<comment type="subcellular location">
    <subcellularLocation>
        <location evidence="2 5">Bacterial flagellum basal body</location>
    </subcellularLocation>
</comment>
<gene>
    <name evidence="5 6" type="primary">flgI</name>
    <name evidence="6" type="ORF">CAV_1274</name>
</gene>
<keyword evidence="6" id="KW-0282">Flagellum</keyword>
<feature type="chain" id="PRO_5013411348" description="Flagellar P-ring protein" evidence="5">
    <location>
        <begin position="17"/>
        <end position="350"/>
    </location>
</feature>
<dbReference type="PANTHER" id="PTHR30381:SF0">
    <property type="entry name" value="FLAGELLAR P-RING PROTEIN"/>
    <property type="match status" value="1"/>
</dbReference>
<keyword evidence="7" id="KW-1185">Reference proteome</keyword>
<evidence type="ECO:0000256" key="4">
    <source>
        <dbReference type="ARBA" id="ARBA00023143"/>
    </source>
</evidence>
<feature type="signal peptide" evidence="5">
    <location>
        <begin position="1"/>
        <end position="16"/>
    </location>
</feature>
<dbReference type="GO" id="GO:0005198">
    <property type="term" value="F:structural molecule activity"/>
    <property type="evidence" value="ECO:0007669"/>
    <property type="project" value="InterPro"/>
</dbReference>
<dbReference type="OrthoDB" id="9786431at2"/>
<evidence type="ECO:0000256" key="5">
    <source>
        <dbReference type="HAMAP-Rule" id="MF_00416"/>
    </source>
</evidence>
<keyword evidence="6" id="KW-0966">Cell projection</keyword>
<dbReference type="Pfam" id="PF02119">
    <property type="entry name" value="FlgI"/>
    <property type="match status" value="1"/>
</dbReference>
<proteinExistence type="inferred from homology"/>
<evidence type="ECO:0000256" key="1">
    <source>
        <dbReference type="ARBA" id="ARBA00002591"/>
    </source>
</evidence>
<accession>A0A222MYV1</accession>
<comment type="similarity">
    <text evidence="5">Belongs to the FlgI family.</text>
</comment>
<dbReference type="RefSeq" id="WP_094325697.1">
    <property type="nucleotide sequence ID" value="NZ_CP022347.1"/>
</dbReference>
<dbReference type="KEGG" id="cavi:CAV_1274"/>
<evidence type="ECO:0000256" key="2">
    <source>
        <dbReference type="ARBA" id="ARBA00004117"/>
    </source>
</evidence>
<dbReference type="AlphaFoldDB" id="A0A222MYV1"/>
<dbReference type="HAMAP" id="MF_00416">
    <property type="entry name" value="FlgI"/>
    <property type="match status" value="1"/>
</dbReference>
<name>A0A222MYV1_9BACT</name>
<dbReference type="GO" id="GO:0030288">
    <property type="term" value="C:outer membrane-bounded periplasmic space"/>
    <property type="evidence" value="ECO:0007669"/>
    <property type="project" value="InterPro"/>
</dbReference>
<protein>
    <recommendedName>
        <fullName evidence="5">Flagellar P-ring protein</fullName>
    </recommendedName>
    <alternativeName>
        <fullName evidence="5">Basal body P-ring protein</fullName>
    </alternativeName>
</protein>
<dbReference type="Proteomes" id="UP000201169">
    <property type="component" value="Chromosome"/>
</dbReference>
<dbReference type="GO" id="GO:0071973">
    <property type="term" value="P:bacterial-type flagellum-dependent cell motility"/>
    <property type="evidence" value="ECO:0007669"/>
    <property type="project" value="InterPro"/>
</dbReference>
<dbReference type="PRINTS" id="PR01010">
    <property type="entry name" value="FLGPRINGFLGI"/>
</dbReference>
<dbReference type="NCBIfam" id="NF003676">
    <property type="entry name" value="PRK05303.1"/>
    <property type="match status" value="1"/>
</dbReference>
<dbReference type="GO" id="GO:0009428">
    <property type="term" value="C:bacterial-type flagellum basal body, distal rod, P ring"/>
    <property type="evidence" value="ECO:0007669"/>
    <property type="project" value="InterPro"/>
</dbReference>
<dbReference type="EMBL" id="CP022347">
    <property type="protein sequence ID" value="ASQ30900.1"/>
    <property type="molecule type" value="Genomic_DNA"/>
</dbReference>
<keyword evidence="6" id="KW-0969">Cilium</keyword>
<evidence type="ECO:0000313" key="6">
    <source>
        <dbReference type="EMBL" id="ASQ30900.1"/>
    </source>
</evidence>